<dbReference type="Proteomes" id="UP001153269">
    <property type="component" value="Unassembled WGS sequence"/>
</dbReference>
<keyword evidence="3" id="KW-1185">Reference proteome</keyword>
<feature type="compositionally biased region" description="Basic and acidic residues" evidence="1">
    <location>
        <begin position="11"/>
        <end position="40"/>
    </location>
</feature>
<organism evidence="2 3">
    <name type="scientific">Pleuronectes platessa</name>
    <name type="common">European plaice</name>
    <dbReference type="NCBI Taxonomy" id="8262"/>
    <lineage>
        <taxon>Eukaryota</taxon>
        <taxon>Metazoa</taxon>
        <taxon>Chordata</taxon>
        <taxon>Craniata</taxon>
        <taxon>Vertebrata</taxon>
        <taxon>Euteleostomi</taxon>
        <taxon>Actinopterygii</taxon>
        <taxon>Neopterygii</taxon>
        <taxon>Teleostei</taxon>
        <taxon>Neoteleostei</taxon>
        <taxon>Acanthomorphata</taxon>
        <taxon>Carangaria</taxon>
        <taxon>Pleuronectiformes</taxon>
        <taxon>Pleuronectoidei</taxon>
        <taxon>Pleuronectidae</taxon>
        <taxon>Pleuronectes</taxon>
    </lineage>
</organism>
<name>A0A9N7V0G4_PLEPL</name>
<evidence type="ECO:0000256" key="1">
    <source>
        <dbReference type="SAM" id="MobiDB-lite"/>
    </source>
</evidence>
<proteinExistence type="predicted"/>
<gene>
    <name evidence="2" type="ORF">PLEPLA_LOCUS29500</name>
</gene>
<evidence type="ECO:0000313" key="3">
    <source>
        <dbReference type="Proteomes" id="UP001153269"/>
    </source>
</evidence>
<protein>
    <submittedName>
        <fullName evidence="2">Uncharacterized protein</fullName>
    </submittedName>
</protein>
<dbReference type="AlphaFoldDB" id="A0A9N7V0G4"/>
<feature type="region of interest" description="Disordered" evidence="1">
    <location>
        <begin position="88"/>
        <end position="136"/>
    </location>
</feature>
<reference evidence="2" key="1">
    <citation type="submission" date="2020-03" db="EMBL/GenBank/DDBJ databases">
        <authorList>
            <person name="Weist P."/>
        </authorList>
    </citation>
    <scope>NUCLEOTIDE SEQUENCE</scope>
</reference>
<feature type="compositionally biased region" description="Basic and acidic residues" evidence="1">
    <location>
        <begin position="110"/>
        <end position="136"/>
    </location>
</feature>
<evidence type="ECO:0000313" key="2">
    <source>
        <dbReference type="EMBL" id="CAB1441767.1"/>
    </source>
</evidence>
<feature type="compositionally biased region" description="Polar residues" evidence="1">
    <location>
        <begin position="92"/>
        <end position="104"/>
    </location>
</feature>
<accession>A0A9N7V0G4</accession>
<dbReference type="EMBL" id="CADEAL010002702">
    <property type="protein sequence ID" value="CAB1441767.1"/>
    <property type="molecule type" value="Genomic_DNA"/>
</dbReference>
<comment type="caution">
    <text evidence="2">The sequence shown here is derived from an EMBL/GenBank/DDBJ whole genome shotgun (WGS) entry which is preliminary data.</text>
</comment>
<sequence>MKIKAASIKAFGRDTGQDEETEKGKERRELMEMREEEKQLGPHPVFAGELVSTRQLSPSMLQGSHALTHMYHTVIHGKAMAFPLRKREHKNSIQPTNRAPTCISQLPDPAHTERKPQLMKQQEEETRLCIDSQKAE</sequence>
<feature type="region of interest" description="Disordered" evidence="1">
    <location>
        <begin position="1"/>
        <end position="44"/>
    </location>
</feature>